<evidence type="ECO:0000313" key="2">
    <source>
        <dbReference type="EMBL" id="BCO09994.1"/>
    </source>
</evidence>
<evidence type="ECO:0000313" key="3">
    <source>
        <dbReference type="Proteomes" id="UP001063350"/>
    </source>
</evidence>
<sequence>MEQNWLRLTADGAYRVSATMELAFGANTATDSGDPTRGSPSDSTQASEQADKTKEILITINLQH</sequence>
<dbReference type="Proteomes" id="UP001063350">
    <property type="component" value="Chromosome"/>
</dbReference>
<accession>A0A915XIM7</accession>
<evidence type="ECO:0000256" key="1">
    <source>
        <dbReference type="SAM" id="MobiDB-lite"/>
    </source>
</evidence>
<dbReference type="KEGG" id="ddu:GF1_23700"/>
<protein>
    <submittedName>
        <fullName evidence="2">Uncharacterized protein</fullName>
    </submittedName>
</protein>
<dbReference type="EMBL" id="AP024233">
    <property type="protein sequence ID" value="BCO09994.1"/>
    <property type="molecule type" value="Genomic_DNA"/>
</dbReference>
<keyword evidence="3" id="KW-1185">Reference proteome</keyword>
<organism evidence="2 3">
    <name type="scientific">Desulfolithobacter dissulfuricans</name>
    <dbReference type="NCBI Taxonomy" id="2795293"/>
    <lineage>
        <taxon>Bacteria</taxon>
        <taxon>Pseudomonadati</taxon>
        <taxon>Thermodesulfobacteriota</taxon>
        <taxon>Desulfobulbia</taxon>
        <taxon>Desulfobulbales</taxon>
        <taxon>Desulfobulbaceae</taxon>
        <taxon>Desulfolithobacter</taxon>
    </lineage>
</organism>
<reference evidence="2" key="1">
    <citation type="submission" date="2020-12" db="EMBL/GenBank/DDBJ databases">
        <title>Desulfobium dissulfuricans gen. nov., sp. nov., a novel mesophilic, sulfate-reducing bacterium isolated from a deep-sea hydrothermal vent.</title>
        <authorList>
            <person name="Hashimoto Y."/>
            <person name="Tame A."/>
            <person name="Sawayama S."/>
            <person name="Miyazaki J."/>
            <person name="Takai K."/>
            <person name="Nakagawa S."/>
        </authorList>
    </citation>
    <scope>NUCLEOTIDE SEQUENCE</scope>
    <source>
        <strain evidence="2">GF1</strain>
    </source>
</reference>
<feature type="compositionally biased region" description="Polar residues" evidence="1">
    <location>
        <begin position="27"/>
        <end position="48"/>
    </location>
</feature>
<dbReference type="AlphaFoldDB" id="A0A915XIM7"/>
<name>A0A915XIM7_9BACT</name>
<gene>
    <name evidence="2" type="ORF">GF1_23700</name>
</gene>
<feature type="region of interest" description="Disordered" evidence="1">
    <location>
        <begin position="26"/>
        <end position="54"/>
    </location>
</feature>
<proteinExistence type="predicted"/>